<dbReference type="InterPro" id="IPR032831">
    <property type="entry name" value="LptM_cons"/>
</dbReference>
<dbReference type="InterPro" id="IPR003961">
    <property type="entry name" value="FN3_dom"/>
</dbReference>
<dbReference type="eggNOG" id="COG4733">
    <property type="taxonomic scope" value="Bacteria"/>
</dbReference>
<proteinExistence type="predicted"/>
<evidence type="ECO:0000256" key="3">
    <source>
        <dbReference type="ARBA" id="ARBA00023136"/>
    </source>
</evidence>
<evidence type="ECO:0000256" key="7">
    <source>
        <dbReference type="SAM" id="MobiDB-lite"/>
    </source>
</evidence>
<dbReference type="OrthoDB" id="5401792at2"/>
<dbReference type="PROSITE" id="PS50853">
    <property type="entry name" value="FN3"/>
    <property type="match status" value="1"/>
</dbReference>
<comment type="subcellular location">
    <subcellularLocation>
        <location evidence="1">Cell outer membrane</location>
        <topology evidence="1">Lipid-anchor</topology>
    </subcellularLocation>
</comment>
<dbReference type="InterPro" id="IPR013783">
    <property type="entry name" value="Ig-like_fold"/>
</dbReference>
<dbReference type="Proteomes" id="UP000007721">
    <property type="component" value="Chromosome"/>
</dbReference>
<dbReference type="Pfam" id="PF25833">
    <property type="entry name" value="Fn3_SaeA_3rd"/>
    <property type="match status" value="1"/>
</dbReference>
<keyword evidence="6 9" id="KW-0449">Lipoprotein</keyword>
<dbReference type="KEGG" id="geo:Geob_1128"/>
<keyword evidence="10" id="KW-1185">Reference proteome</keyword>
<dbReference type="InterPro" id="IPR036116">
    <property type="entry name" value="FN3_sf"/>
</dbReference>
<dbReference type="Gene3D" id="2.60.40.10">
    <property type="entry name" value="Immunoglobulins"/>
    <property type="match status" value="2"/>
</dbReference>
<dbReference type="NCBIfam" id="NF047847">
    <property type="entry name" value="SS_mature_LptM"/>
    <property type="match status" value="1"/>
</dbReference>
<reference evidence="9 10" key="1">
    <citation type="submission" date="2009-01" db="EMBL/GenBank/DDBJ databases">
        <title>Complete sequence of Geobacter sp. FRC-32.</title>
        <authorList>
            <consortium name="US DOE Joint Genome Institute"/>
            <person name="Lucas S."/>
            <person name="Copeland A."/>
            <person name="Lapidus A."/>
            <person name="Glavina del Rio T."/>
            <person name="Dalin E."/>
            <person name="Tice H."/>
            <person name="Bruce D."/>
            <person name="Goodwin L."/>
            <person name="Pitluck S."/>
            <person name="Saunders E."/>
            <person name="Brettin T."/>
            <person name="Detter J.C."/>
            <person name="Han C."/>
            <person name="Larimer F."/>
            <person name="Land M."/>
            <person name="Hauser L."/>
            <person name="Kyrpides N."/>
            <person name="Ovchinnikova G."/>
            <person name="Kostka J."/>
            <person name="Richardson P."/>
        </authorList>
    </citation>
    <scope>NUCLEOTIDE SEQUENCE [LARGE SCALE GENOMIC DNA]</scope>
    <source>
        <strain evidence="10">DSM 22248 / JCM 15807 / FRC-32</strain>
    </source>
</reference>
<dbReference type="PROSITE" id="PS51257">
    <property type="entry name" value="PROKAR_LIPOPROTEIN"/>
    <property type="match status" value="1"/>
</dbReference>
<keyword evidence="4" id="KW-0564">Palmitate</keyword>
<accession>B9M378</accession>
<evidence type="ECO:0000313" key="10">
    <source>
        <dbReference type="Proteomes" id="UP000007721"/>
    </source>
</evidence>
<keyword evidence="2" id="KW-0732">Signal</keyword>
<dbReference type="InterPro" id="IPR058692">
    <property type="entry name" value="Fn3_SaeA_2nd"/>
</dbReference>
<evidence type="ECO:0000313" key="9">
    <source>
        <dbReference type="EMBL" id="ACM19488.1"/>
    </source>
</evidence>
<evidence type="ECO:0000256" key="1">
    <source>
        <dbReference type="ARBA" id="ARBA00004459"/>
    </source>
</evidence>
<dbReference type="HOGENOM" id="CLU_1084867_0_0_7"/>
<dbReference type="AlphaFoldDB" id="B9M378"/>
<dbReference type="EMBL" id="CP001390">
    <property type="protein sequence ID" value="ACM19488.1"/>
    <property type="molecule type" value="Genomic_DNA"/>
</dbReference>
<keyword evidence="5" id="KW-0998">Cell outer membrane</keyword>
<evidence type="ECO:0000256" key="2">
    <source>
        <dbReference type="ARBA" id="ARBA00022729"/>
    </source>
</evidence>
<evidence type="ECO:0000256" key="6">
    <source>
        <dbReference type="ARBA" id="ARBA00023288"/>
    </source>
</evidence>
<gene>
    <name evidence="9" type="ordered locus">Geob_1128</name>
</gene>
<feature type="domain" description="Fibronectin type-III" evidence="8">
    <location>
        <begin position="150"/>
        <end position="250"/>
    </location>
</feature>
<sequence>MLKILIPIIIIFLLSACGKKGPLVPPEALVPAAVADLHVAQKGDFFQLSWSQPTKEAGGGRLTGLAGFELFRREVLPPAEDCEQCQTAYRLLKKVDLDYLRVVDRLGNLLLVNDNGVETGKTYQYKVISRKKDGTPSPESNRARRQKVNPPLPPEVKATSQTTSILIELNPAQVEPAAVLSGYNIYRWRTGQSIPPIPLNDKPVTGNTFEDQRVERGVTYSYAVRTLVKAAGEEVESAPSNQVSGALAEPD</sequence>
<feature type="region of interest" description="Disordered" evidence="7">
    <location>
        <begin position="232"/>
        <end position="251"/>
    </location>
</feature>
<dbReference type="STRING" id="316067.Geob_1128"/>
<organism evidence="9 10">
    <name type="scientific">Geotalea daltonii (strain DSM 22248 / JCM 15807 / FRC-32)</name>
    <name type="common">Geobacter daltonii</name>
    <dbReference type="NCBI Taxonomy" id="316067"/>
    <lineage>
        <taxon>Bacteria</taxon>
        <taxon>Pseudomonadati</taxon>
        <taxon>Thermodesulfobacteriota</taxon>
        <taxon>Desulfuromonadia</taxon>
        <taxon>Geobacterales</taxon>
        <taxon>Geobacteraceae</taxon>
        <taxon>Geotalea</taxon>
    </lineage>
</organism>
<name>B9M378_GEODF</name>
<evidence type="ECO:0000256" key="4">
    <source>
        <dbReference type="ARBA" id="ARBA00023139"/>
    </source>
</evidence>
<dbReference type="CDD" id="cd00063">
    <property type="entry name" value="FN3"/>
    <property type="match status" value="1"/>
</dbReference>
<protein>
    <submittedName>
        <fullName evidence="9">Lipoprotein, putative</fullName>
    </submittedName>
</protein>
<dbReference type="RefSeq" id="WP_012646217.1">
    <property type="nucleotide sequence ID" value="NC_011979.1"/>
</dbReference>
<evidence type="ECO:0000259" key="8">
    <source>
        <dbReference type="PROSITE" id="PS50853"/>
    </source>
</evidence>
<feature type="region of interest" description="Disordered" evidence="7">
    <location>
        <begin position="130"/>
        <end position="159"/>
    </location>
</feature>
<keyword evidence="3" id="KW-0472">Membrane</keyword>
<dbReference type="SUPFAM" id="SSF49265">
    <property type="entry name" value="Fibronectin type III"/>
    <property type="match status" value="1"/>
</dbReference>
<evidence type="ECO:0000256" key="5">
    <source>
        <dbReference type="ARBA" id="ARBA00023237"/>
    </source>
</evidence>